<evidence type="ECO:0000313" key="1">
    <source>
        <dbReference type="EMBL" id="TWU46857.1"/>
    </source>
</evidence>
<keyword evidence="2" id="KW-1185">Reference proteome</keyword>
<dbReference type="Proteomes" id="UP000317977">
    <property type="component" value="Unassembled WGS sequence"/>
</dbReference>
<gene>
    <name evidence="1" type="ORF">Poly59_58300</name>
</gene>
<organism evidence="1 2">
    <name type="scientific">Rubripirellula reticaptiva</name>
    <dbReference type="NCBI Taxonomy" id="2528013"/>
    <lineage>
        <taxon>Bacteria</taxon>
        <taxon>Pseudomonadati</taxon>
        <taxon>Planctomycetota</taxon>
        <taxon>Planctomycetia</taxon>
        <taxon>Pirellulales</taxon>
        <taxon>Pirellulaceae</taxon>
        <taxon>Rubripirellula</taxon>
    </lineage>
</organism>
<proteinExistence type="predicted"/>
<reference evidence="1 2" key="1">
    <citation type="submission" date="2019-02" db="EMBL/GenBank/DDBJ databases">
        <title>Deep-cultivation of Planctomycetes and their phenomic and genomic characterization uncovers novel biology.</title>
        <authorList>
            <person name="Wiegand S."/>
            <person name="Jogler M."/>
            <person name="Boedeker C."/>
            <person name="Pinto D."/>
            <person name="Vollmers J."/>
            <person name="Rivas-Marin E."/>
            <person name="Kohn T."/>
            <person name="Peeters S.H."/>
            <person name="Heuer A."/>
            <person name="Rast P."/>
            <person name="Oberbeckmann S."/>
            <person name="Bunk B."/>
            <person name="Jeske O."/>
            <person name="Meyerdierks A."/>
            <person name="Storesund J.E."/>
            <person name="Kallscheuer N."/>
            <person name="Luecker S."/>
            <person name="Lage O.M."/>
            <person name="Pohl T."/>
            <person name="Merkel B.J."/>
            <person name="Hornburger P."/>
            <person name="Mueller R.-W."/>
            <person name="Bruemmer F."/>
            <person name="Labrenz M."/>
            <person name="Spormann A.M."/>
            <person name="Op Den Camp H."/>
            <person name="Overmann J."/>
            <person name="Amann R."/>
            <person name="Jetten M.S.M."/>
            <person name="Mascher T."/>
            <person name="Medema M.H."/>
            <person name="Devos D.P."/>
            <person name="Kaster A.-K."/>
            <person name="Ovreas L."/>
            <person name="Rohde M."/>
            <person name="Galperin M.Y."/>
            <person name="Jogler C."/>
        </authorList>
    </citation>
    <scope>NUCLEOTIDE SEQUENCE [LARGE SCALE GENOMIC DNA]</scope>
    <source>
        <strain evidence="1 2">Poly59</strain>
    </source>
</reference>
<name>A0A5C6EFN0_9BACT</name>
<sequence>MDDIVSSKQLACIESESEMPSSVSKRLKVRHSILGT</sequence>
<dbReference type="AlphaFoldDB" id="A0A5C6EFN0"/>
<comment type="caution">
    <text evidence="1">The sequence shown here is derived from an EMBL/GenBank/DDBJ whole genome shotgun (WGS) entry which is preliminary data.</text>
</comment>
<evidence type="ECO:0000313" key="2">
    <source>
        <dbReference type="Proteomes" id="UP000317977"/>
    </source>
</evidence>
<protein>
    <submittedName>
        <fullName evidence="1">Uncharacterized protein</fullName>
    </submittedName>
</protein>
<accession>A0A5C6EFN0</accession>
<dbReference type="EMBL" id="SJPX01000006">
    <property type="protein sequence ID" value="TWU46857.1"/>
    <property type="molecule type" value="Genomic_DNA"/>
</dbReference>